<evidence type="ECO:0000313" key="3">
    <source>
        <dbReference type="EMBL" id="KAF9946582.1"/>
    </source>
</evidence>
<evidence type="ECO:0000313" key="4">
    <source>
        <dbReference type="Proteomes" id="UP000738359"/>
    </source>
</evidence>
<dbReference type="Pfam" id="PF22669">
    <property type="entry name" value="Exo_endo_phos2"/>
    <property type="match status" value="1"/>
</dbReference>
<dbReference type="OrthoDB" id="405996at2759"/>
<dbReference type="GO" id="GO:0046856">
    <property type="term" value="P:phosphatidylinositol dephosphorylation"/>
    <property type="evidence" value="ECO:0007669"/>
    <property type="project" value="InterPro"/>
</dbReference>
<dbReference type="InterPro" id="IPR036691">
    <property type="entry name" value="Endo/exonu/phosph_ase_sf"/>
</dbReference>
<dbReference type="GO" id="GO:0004439">
    <property type="term" value="F:phosphatidylinositol-4,5-bisphosphate 5-phosphatase activity"/>
    <property type="evidence" value="ECO:0007669"/>
    <property type="project" value="TreeGrafter"/>
</dbReference>
<feature type="domain" description="Inositol polyphosphate-related phosphatase" evidence="2">
    <location>
        <begin position="40"/>
        <end position="61"/>
    </location>
</feature>
<gene>
    <name evidence="3" type="ORF">BGZ70_003144</name>
</gene>
<feature type="region of interest" description="Disordered" evidence="1">
    <location>
        <begin position="65"/>
        <end position="187"/>
    </location>
</feature>
<proteinExistence type="predicted"/>
<dbReference type="InterPro" id="IPR046985">
    <property type="entry name" value="IP5"/>
</dbReference>
<dbReference type="Proteomes" id="UP000738359">
    <property type="component" value="Unassembled WGS sequence"/>
</dbReference>
<dbReference type="EMBL" id="JAAAHY010001819">
    <property type="protein sequence ID" value="KAF9946582.1"/>
    <property type="molecule type" value="Genomic_DNA"/>
</dbReference>
<dbReference type="Gene3D" id="3.60.10.10">
    <property type="entry name" value="Endonuclease/exonuclease/phosphatase"/>
    <property type="match status" value="1"/>
</dbReference>
<name>A0A9P6IT03_MORAP</name>
<dbReference type="AlphaFoldDB" id="A0A9P6IT03"/>
<dbReference type="InterPro" id="IPR000300">
    <property type="entry name" value="IPPc"/>
</dbReference>
<evidence type="ECO:0000259" key="2">
    <source>
        <dbReference type="Pfam" id="PF22669"/>
    </source>
</evidence>
<protein>
    <recommendedName>
        <fullName evidence="2">Inositol polyphosphate-related phosphatase domain-containing protein</fullName>
    </recommendedName>
</protein>
<reference evidence="3" key="1">
    <citation type="journal article" date="2020" name="Fungal Divers.">
        <title>Resolving the Mortierellaceae phylogeny through synthesis of multi-gene phylogenetics and phylogenomics.</title>
        <authorList>
            <person name="Vandepol N."/>
            <person name="Liber J."/>
            <person name="Desiro A."/>
            <person name="Na H."/>
            <person name="Kennedy M."/>
            <person name="Barry K."/>
            <person name="Grigoriev I.V."/>
            <person name="Miller A.N."/>
            <person name="O'Donnell K."/>
            <person name="Stajich J.E."/>
            <person name="Bonito G."/>
        </authorList>
    </citation>
    <scope>NUCLEOTIDE SEQUENCE</scope>
    <source>
        <strain evidence="3">CK1249</strain>
    </source>
</reference>
<organism evidence="3 4">
    <name type="scientific">Mortierella alpina</name>
    <name type="common">Oleaginous fungus</name>
    <name type="synonym">Mortierella renispora</name>
    <dbReference type="NCBI Taxonomy" id="64518"/>
    <lineage>
        <taxon>Eukaryota</taxon>
        <taxon>Fungi</taxon>
        <taxon>Fungi incertae sedis</taxon>
        <taxon>Mucoromycota</taxon>
        <taxon>Mortierellomycotina</taxon>
        <taxon>Mortierellomycetes</taxon>
        <taxon>Mortierellales</taxon>
        <taxon>Mortierellaceae</taxon>
        <taxon>Mortierella</taxon>
    </lineage>
</organism>
<keyword evidence="4" id="KW-1185">Reference proteome</keyword>
<accession>A0A9P6IT03</accession>
<evidence type="ECO:0000256" key="1">
    <source>
        <dbReference type="SAM" id="MobiDB-lite"/>
    </source>
</evidence>
<comment type="caution">
    <text evidence="3">The sequence shown here is derived from an EMBL/GenBank/DDBJ whole genome shotgun (WGS) entry which is preliminary data.</text>
</comment>
<dbReference type="PANTHER" id="PTHR11200:SF300">
    <property type="entry name" value="TYPE II INOSITOL 1,4,5-TRISPHOSPHATE 5-PHOSPHATASE"/>
    <property type="match status" value="1"/>
</dbReference>
<dbReference type="PANTHER" id="PTHR11200">
    <property type="entry name" value="INOSITOL 5-PHOSPHATASE"/>
    <property type="match status" value="1"/>
</dbReference>
<feature type="region of interest" description="Disordered" evidence="1">
    <location>
        <begin position="1"/>
        <end position="28"/>
    </location>
</feature>
<sequence length="265" mass="28896">MGEQESGVSPLRAITISDGTPLTEEQEREVERQRLLRMVRYDTSGKQRVPSWTDRILWKSTGGNLYLPAEIGDDSRSGSTARGGRGWSLIRKSRSKMAAKSPLSSSSQDKPQCPESHQDHGLPETTASVPMGGEGLGQESILKPSKKTPPPSVSSKPGLFESLKMELQSHTAKGSSSRKHERHDDGAQCLLSEEDEARDAVLVKQYTAHHDMGLFSDHRPVTAVFAVRFDWNLTDRGVIGGGGLAGGEGPSRWSPLGKVLERMPK</sequence>